<dbReference type="EMBL" id="AP027151">
    <property type="protein sequence ID" value="BDV42684.1"/>
    <property type="molecule type" value="Genomic_DNA"/>
</dbReference>
<dbReference type="RefSeq" id="WP_282003291.1">
    <property type="nucleotide sequence ID" value="NZ_AP027151.1"/>
</dbReference>
<name>A0ABM8EJN1_9BACT</name>
<feature type="region of interest" description="Disordered" evidence="1">
    <location>
        <begin position="30"/>
        <end position="75"/>
    </location>
</feature>
<dbReference type="InterPro" id="IPR018691">
    <property type="entry name" value="DUF2188"/>
</dbReference>
<evidence type="ECO:0008006" key="4">
    <source>
        <dbReference type="Google" id="ProtNLM"/>
    </source>
</evidence>
<keyword evidence="3" id="KW-1185">Reference proteome</keyword>
<evidence type="ECO:0000256" key="1">
    <source>
        <dbReference type="SAM" id="MobiDB-lite"/>
    </source>
</evidence>
<dbReference type="Pfam" id="PF09954">
    <property type="entry name" value="DUF2188"/>
    <property type="match status" value="1"/>
</dbReference>
<protein>
    <recommendedName>
        <fullName evidence="4">DUF2188 domain-containing protein</fullName>
    </recommendedName>
</protein>
<sequence>MPRKEHHVVPGSKGGWDVVKPGAQRVSVHTETKKEAIDQGRRISQNQGSEFIIHNKDGRISGSDSHGNDPFPPKG</sequence>
<dbReference type="Proteomes" id="UP001317705">
    <property type="component" value="Chromosome"/>
</dbReference>
<evidence type="ECO:0000313" key="3">
    <source>
        <dbReference type="Proteomes" id="UP001317705"/>
    </source>
</evidence>
<gene>
    <name evidence="2" type="ORF">GURASL_16070</name>
</gene>
<reference evidence="2 3" key="1">
    <citation type="submission" date="2022-12" db="EMBL/GenBank/DDBJ databases">
        <title>Polyphasic characterization of Geotalea uranireducens NIT-SL11 newly isolated from a complex of sewage sludge and microbially reduced graphene oxide.</title>
        <authorList>
            <person name="Xie L."/>
            <person name="Yoshida N."/>
            <person name="Meng L."/>
        </authorList>
    </citation>
    <scope>NUCLEOTIDE SEQUENCE [LARGE SCALE GENOMIC DNA]</scope>
    <source>
        <strain evidence="2 3">NIT-SL11</strain>
    </source>
</reference>
<evidence type="ECO:0000313" key="2">
    <source>
        <dbReference type="EMBL" id="BDV42684.1"/>
    </source>
</evidence>
<proteinExistence type="predicted"/>
<organism evidence="2 3">
    <name type="scientific">Geotalea uraniireducens</name>
    <dbReference type="NCBI Taxonomy" id="351604"/>
    <lineage>
        <taxon>Bacteria</taxon>
        <taxon>Pseudomonadati</taxon>
        <taxon>Thermodesulfobacteriota</taxon>
        <taxon>Desulfuromonadia</taxon>
        <taxon>Geobacterales</taxon>
        <taxon>Geobacteraceae</taxon>
        <taxon>Geotalea</taxon>
    </lineage>
</organism>
<feature type="compositionally biased region" description="Basic and acidic residues" evidence="1">
    <location>
        <begin position="30"/>
        <end position="41"/>
    </location>
</feature>
<accession>A0ABM8EJN1</accession>